<dbReference type="OrthoDB" id="959638at2"/>
<organism evidence="2 3">
    <name type="scientific">Dyadobacter jejuensis</name>
    <dbReference type="NCBI Taxonomy" id="1082580"/>
    <lineage>
        <taxon>Bacteria</taxon>
        <taxon>Pseudomonadati</taxon>
        <taxon>Bacteroidota</taxon>
        <taxon>Cytophagia</taxon>
        <taxon>Cytophagales</taxon>
        <taxon>Spirosomataceae</taxon>
        <taxon>Dyadobacter</taxon>
    </lineage>
</organism>
<evidence type="ECO:0000313" key="2">
    <source>
        <dbReference type="EMBL" id="PWJ58319.1"/>
    </source>
</evidence>
<accession>A0A316AM18</accession>
<comment type="caution">
    <text evidence="2">The sequence shown here is derived from an EMBL/GenBank/DDBJ whole genome shotgun (WGS) entry which is preliminary data.</text>
</comment>
<proteinExistence type="predicted"/>
<gene>
    <name evidence="2" type="ORF">CLV98_104178</name>
</gene>
<name>A0A316AM18_9BACT</name>
<dbReference type="EMBL" id="QGDT01000004">
    <property type="protein sequence ID" value="PWJ58319.1"/>
    <property type="molecule type" value="Genomic_DNA"/>
</dbReference>
<keyword evidence="3" id="KW-1185">Reference proteome</keyword>
<protein>
    <submittedName>
        <fullName evidence="2">Uncharacterized protein</fullName>
    </submittedName>
</protein>
<keyword evidence="1" id="KW-0472">Membrane</keyword>
<keyword evidence="1" id="KW-0812">Transmembrane</keyword>
<dbReference type="Proteomes" id="UP000245880">
    <property type="component" value="Unassembled WGS sequence"/>
</dbReference>
<keyword evidence="1" id="KW-1133">Transmembrane helix</keyword>
<feature type="transmembrane region" description="Helical" evidence="1">
    <location>
        <begin position="80"/>
        <end position="97"/>
    </location>
</feature>
<evidence type="ECO:0000256" key="1">
    <source>
        <dbReference type="SAM" id="Phobius"/>
    </source>
</evidence>
<sequence>MFAHIFDIKNDKRLSLYLYRLGFGMWLLYLALGAPFAHTYAHYRTDCGVFSFVLMVVSFSISMVYDYFHHYEAYKLKRKWLLISYCLLAGLLYFLEFY</sequence>
<reference evidence="2 3" key="1">
    <citation type="submission" date="2018-03" db="EMBL/GenBank/DDBJ databases">
        <title>Genomic Encyclopedia of Archaeal and Bacterial Type Strains, Phase II (KMG-II): from individual species to whole genera.</title>
        <authorList>
            <person name="Goeker M."/>
        </authorList>
    </citation>
    <scope>NUCLEOTIDE SEQUENCE [LARGE SCALE GENOMIC DNA]</scope>
    <source>
        <strain evidence="2 3">DSM 100346</strain>
    </source>
</reference>
<dbReference type="RefSeq" id="WP_109674182.1">
    <property type="nucleotide sequence ID" value="NZ_QGDT01000004.1"/>
</dbReference>
<feature type="transmembrane region" description="Helical" evidence="1">
    <location>
        <begin position="21"/>
        <end position="43"/>
    </location>
</feature>
<evidence type="ECO:0000313" key="3">
    <source>
        <dbReference type="Proteomes" id="UP000245880"/>
    </source>
</evidence>
<feature type="transmembrane region" description="Helical" evidence="1">
    <location>
        <begin position="49"/>
        <end position="68"/>
    </location>
</feature>
<dbReference type="AlphaFoldDB" id="A0A316AM18"/>